<name>A0AAD5GMX6_AMBAR</name>
<dbReference type="EMBL" id="JAMZMK010006473">
    <property type="protein sequence ID" value="KAI7748750.1"/>
    <property type="molecule type" value="Genomic_DNA"/>
</dbReference>
<keyword evidence="3" id="KW-0812">Transmembrane</keyword>
<evidence type="ECO:0000256" key="1">
    <source>
        <dbReference type="ARBA" id="ARBA00022676"/>
    </source>
</evidence>
<dbReference type="PANTHER" id="PTHR47778">
    <property type="entry name" value="BNAA05G14870D PROTEIN"/>
    <property type="match status" value="1"/>
</dbReference>
<gene>
    <name evidence="5" type="ORF">M8C21_020218</name>
</gene>
<dbReference type="Pfam" id="PF16994">
    <property type="entry name" value="Glyco_trans_4_5"/>
    <property type="match status" value="1"/>
</dbReference>
<sequence length="504" mass="56048">MEEQYPTDVHRNSGIHSSRPVLQSIPSVKSRRVERNNGFNTNCFRSNRIVLWLLLMTLWAYAGFCIQSMWAHGDDKEEIVWGNDEMEKSFELSVSEINISRVLTFDDIKINVNQSDVKTMDLAMETNGSRGMRHNTLSVKKRSKRSRRGSGSGSGSSSHARRGNKKKVMHTEHINGVEVQEEIPRTNATYGMLVGPFGSLEDRVVGWRPAKTSGTCDRKSHFARLVWSKKFVLVFHELSMTGAPLSMMELASEILSCGGTVSVVALSRKVPLSVNDELAFVAGISCSLNTPAFTVEKMLEKRLMLRKVVRDEMGGHLLLLESVHLATNRKPGGMIDDNQDKKGNDIKLLIGSVGSKSNKVVYVKSLLGFLSNHSDLQNSVIWTPATTRVASLYSAADVYVINSQGIGETFGRVTIEAMANGIPVLGTDAGGTKEIVAHNVSGLLHPTGHSGTVVLSKHLQYLLKNPSERRRLGLEGREKVKKMYLKKHMYKIFWQVLFETMKAM</sequence>
<feature type="domain" description="Glycosyl transferase family 1" evidence="4">
    <location>
        <begin position="371"/>
        <end position="478"/>
    </location>
</feature>
<keyword evidence="3" id="KW-0472">Membrane</keyword>
<proteinExistence type="predicted"/>
<evidence type="ECO:0000256" key="3">
    <source>
        <dbReference type="SAM" id="Phobius"/>
    </source>
</evidence>
<dbReference type="CDD" id="cd03801">
    <property type="entry name" value="GT4_PimA-like"/>
    <property type="match status" value="1"/>
</dbReference>
<feature type="compositionally biased region" description="Basic residues" evidence="2">
    <location>
        <begin position="139"/>
        <end position="148"/>
    </location>
</feature>
<accession>A0AAD5GMX6</accession>
<evidence type="ECO:0000256" key="2">
    <source>
        <dbReference type="SAM" id="MobiDB-lite"/>
    </source>
</evidence>
<reference evidence="5" key="1">
    <citation type="submission" date="2022-06" db="EMBL/GenBank/DDBJ databases">
        <title>Uncovering the hologenomic basis of an extraordinary plant invasion.</title>
        <authorList>
            <person name="Bieker V.C."/>
            <person name="Martin M.D."/>
            <person name="Gilbert T."/>
            <person name="Hodgins K."/>
            <person name="Battlay P."/>
            <person name="Petersen B."/>
            <person name="Wilson J."/>
        </authorList>
    </citation>
    <scope>NUCLEOTIDE SEQUENCE</scope>
    <source>
        <strain evidence="5">AA19_3_7</strain>
        <tissue evidence="5">Leaf</tissue>
    </source>
</reference>
<dbReference type="SUPFAM" id="SSF53756">
    <property type="entry name" value="UDP-Glycosyltransferase/glycogen phosphorylase"/>
    <property type="match status" value="1"/>
</dbReference>
<feature type="transmembrane region" description="Helical" evidence="3">
    <location>
        <begin position="49"/>
        <end position="70"/>
    </location>
</feature>
<keyword evidence="6" id="KW-1185">Reference proteome</keyword>
<dbReference type="Gene3D" id="3.40.50.2000">
    <property type="entry name" value="Glycogen Phosphorylase B"/>
    <property type="match status" value="1"/>
</dbReference>
<evidence type="ECO:0000313" key="6">
    <source>
        <dbReference type="Proteomes" id="UP001206925"/>
    </source>
</evidence>
<organism evidence="5 6">
    <name type="scientific">Ambrosia artemisiifolia</name>
    <name type="common">Common ragweed</name>
    <dbReference type="NCBI Taxonomy" id="4212"/>
    <lineage>
        <taxon>Eukaryota</taxon>
        <taxon>Viridiplantae</taxon>
        <taxon>Streptophyta</taxon>
        <taxon>Embryophyta</taxon>
        <taxon>Tracheophyta</taxon>
        <taxon>Spermatophyta</taxon>
        <taxon>Magnoliopsida</taxon>
        <taxon>eudicotyledons</taxon>
        <taxon>Gunneridae</taxon>
        <taxon>Pentapetalae</taxon>
        <taxon>asterids</taxon>
        <taxon>campanulids</taxon>
        <taxon>Asterales</taxon>
        <taxon>Asteraceae</taxon>
        <taxon>Asteroideae</taxon>
        <taxon>Heliantheae alliance</taxon>
        <taxon>Heliantheae</taxon>
        <taxon>Ambrosia</taxon>
    </lineage>
</organism>
<protein>
    <recommendedName>
        <fullName evidence="4">Glycosyl transferase family 1 domain-containing protein</fullName>
    </recommendedName>
</protein>
<dbReference type="PANTHER" id="PTHR47778:SF2">
    <property type="entry name" value="GLYCOSYL TRANSFERASE FAMILY 1 DOMAIN-CONTAINING PROTEIN"/>
    <property type="match status" value="1"/>
</dbReference>
<dbReference type="InterPro" id="IPR001296">
    <property type="entry name" value="Glyco_trans_1"/>
</dbReference>
<feature type="region of interest" description="Disordered" evidence="2">
    <location>
        <begin position="126"/>
        <end position="171"/>
    </location>
</feature>
<dbReference type="Pfam" id="PF00534">
    <property type="entry name" value="Glycos_transf_1"/>
    <property type="match status" value="1"/>
</dbReference>
<dbReference type="GO" id="GO:0016757">
    <property type="term" value="F:glycosyltransferase activity"/>
    <property type="evidence" value="ECO:0007669"/>
    <property type="project" value="UniProtKB-KW"/>
</dbReference>
<evidence type="ECO:0000313" key="5">
    <source>
        <dbReference type="EMBL" id="KAI7748750.1"/>
    </source>
</evidence>
<comment type="caution">
    <text evidence="5">The sequence shown here is derived from an EMBL/GenBank/DDBJ whole genome shotgun (WGS) entry which is preliminary data.</text>
</comment>
<keyword evidence="1" id="KW-0808">Transferase</keyword>
<dbReference type="Proteomes" id="UP001206925">
    <property type="component" value="Unassembled WGS sequence"/>
</dbReference>
<keyword evidence="3" id="KW-1133">Transmembrane helix</keyword>
<keyword evidence="1" id="KW-0328">Glycosyltransferase</keyword>
<feature type="compositionally biased region" description="Basic residues" evidence="2">
    <location>
        <begin position="159"/>
        <end position="168"/>
    </location>
</feature>
<dbReference type="AlphaFoldDB" id="A0AAD5GMX6"/>
<dbReference type="InterPro" id="IPR041693">
    <property type="entry name" value="Glyco_trans_4_5"/>
</dbReference>
<evidence type="ECO:0000259" key="4">
    <source>
        <dbReference type="Pfam" id="PF00534"/>
    </source>
</evidence>